<evidence type="ECO:0000256" key="11">
    <source>
        <dbReference type="PIRSR" id="PIRSR604361-2"/>
    </source>
</evidence>
<gene>
    <name evidence="15" type="ORF">F383_10858</name>
</gene>
<dbReference type="Pfam" id="PF00903">
    <property type="entry name" value="Glyoxalase"/>
    <property type="match status" value="1"/>
</dbReference>
<evidence type="ECO:0000256" key="2">
    <source>
        <dbReference type="ARBA" id="ARBA00005008"/>
    </source>
</evidence>
<evidence type="ECO:0000256" key="3">
    <source>
        <dbReference type="ARBA" id="ARBA00010363"/>
    </source>
</evidence>
<organism evidence="15 16">
    <name type="scientific">Gossypium arboreum</name>
    <name type="common">Tree cotton</name>
    <name type="synonym">Gossypium nanking</name>
    <dbReference type="NCBI Taxonomy" id="29729"/>
    <lineage>
        <taxon>Eukaryota</taxon>
        <taxon>Viridiplantae</taxon>
        <taxon>Streptophyta</taxon>
        <taxon>Embryophyta</taxon>
        <taxon>Tracheophyta</taxon>
        <taxon>Spermatophyta</taxon>
        <taxon>Magnoliopsida</taxon>
        <taxon>eudicotyledons</taxon>
        <taxon>Gunneridae</taxon>
        <taxon>Pentapetalae</taxon>
        <taxon>rosids</taxon>
        <taxon>malvids</taxon>
        <taxon>Malvales</taxon>
        <taxon>Malvaceae</taxon>
        <taxon>Malvoideae</taxon>
        <taxon>Gossypium</taxon>
    </lineage>
</organism>
<feature type="binding site" evidence="12">
    <location>
        <position position="175"/>
    </location>
    <ligand>
        <name>Zn(2+)</name>
        <dbReference type="ChEBI" id="CHEBI:29105"/>
        <note>ligand shared between dimeric partners</note>
    </ligand>
</feature>
<feature type="binding site" evidence="11">
    <location>
        <position position="81"/>
    </location>
    <ligand>
        <name>substrate</name>
        <note>ligand shared between dimeric partners</note>
    </ligand>
</feature>
<dbReference type="PANTHER" id="PTHR10374:SF30">
    <property type="entry name" value="LACTOYLGLUTATHIONE LYASE"/>
    <property type="match status" value="1"/>
</dbReference>
<reference evidence="16" key="1">
    <citation type="submission" date="2014-09" db="EMBL/GenBank/DDBJ databases">
        <authorList>
            <person name="Mudge J."/>
            <person name="Ramaraj T."/>
            <person name="Lindquist I.E."/>
            <person name="Bharti A.K."/>
            <person name="Sundararajan A."/>
            <person name="Cameron C.T."/>
            <person name="Woodward J.E."/>
            <person name="May G.D."/>
            <person name="Brubaker C."/>
            <person name="Broadhvest J."/>
            <person name="Wilkins T.A."/>
        </authorList>
    </citation>
    <scope>NUCLEOTIDE SEQUENCE</scope>
    <source>
        <strain evidence="16">cv. AKA8401</strain>
    </source>
</reference>
<feature type="binding site" evidence="11">
    <location>
        <position position="175"/>
    </location>
    <ligand>
        <name>substrate</name>
        <note>ligand shared between dimeric partners</note>
    </ligand>
</feature>
<feature type="binding site" evidence="11">
    <location>
        <position position="151"/>
    </location>
    <ligand>
        <name>substrate</name>
        <note>ligand shared between dimeric partners</note>
    </ligand>
</feature>
<dbReference type="InterPro" id="IPR037523">
    <property type="entry name" value="VOC_core"/>
</dbReference>
<comment type="similarity">
    <text evidence="3 13">Belongs to the glyoxalase I family.</text>
</comment>
<evidence type="ECO:0000313" key="15">
    <source>
        <dbReference type="EMBL" id="KHF98104.1"/>
    </source>
</evidence>
<protein>
    <recommendedName>
        <fullName evidence="5 13">Lactoylglutathione lyase</fullName>
        <ecNumber evidence="4 13">4.4.1.5</ecNumber>
    </recommendedName>
    <alternativeName>
        <fullName evidence="13">Glyoxalase I</fullName>
    </alternativeName>
</protein>
<evidence type="ECO:0000313" key="16">
    <source>
        <dbReference type="Proteomes" id="UP000032142"/>
    </source>
</evidence>
<evidence type="ECO:0000256" key="13">
    <source>
        <dbReference type="RuleBase" id="RU361179"/>
    </source>
</evidence>
<feature type="binding site" evidence="11">
    <location>
        <begin position="205"/>
        <end position="206"/>
    </location>
    <ligand>
        <name>substrate</name>
        <note>ligand shared between dimeric partners</note>
    </ligand>
</feature>
<keyword evidence="6 12" id="KW-0479">Metal-binding</keyword>
<dbReference type="InterPro" id="IPR004361">
    <property type="entry name" value="Glyoxalase_1"/>
</dbReference>
<comment type="catalytic activity">
    <reaction evidence="9 13">
        <text>(R)-S-lactoylglutathione = methylglyoxal + glutathione</text>
        <dbReference type="Rhea" id="RHEA:19069"/>
        <dbReference type="ChEBI" id="CHEBI:17158"/>
        <dbReference type="ChEBI" id="CHEBI:57474"/>
        <dbReference type="ChEBI" id="CHEBI:57925"/>
        <dbReference type="EC" id="4.4.1.5"/>
    </reaction>
</comment>
<evidence type="ECO:0000256" key="7">
    <source>
        <dbReference type="ARBA" id="ARBA00022833"/>
    </source>
</evidence>
<dbReference type="InterPro" id="IPR029068">
    <property type="entry name" value="Glyas_Bleomycin-R_OHBP_Dase"/>
</dbReference>
<comment type="pathway">
    <text evidence="2 13">Secondary metabolite metabolism; methylglyoxal degradation; (R)-lactate from methylglyoxal: step 1/2.</text>
</comment>
<evidence type="ECO:0000256" key="1">
    <source>
        <dbReference type="ARBA" id="ARBA00003610"/>
    </source>
</evidence>
<feature type="domain" description="VOC" evidence="14">
    <location>
        <begin position="78"/>
        <end position="225"/>
    </location>
</feature>
<dbReference type="PROSITE" id="PS00934">
    <property type="entry name" value="GLYOXALASE_I_1"/>
    <property type="match status" value="1"/>
</dbReference>
<dbReference type="NCBIfam" id="TIGR00068">
    <property type="entry name" value="glyox_I"/>
    <property type="match status" value="1"/>
</dbReference>
<sequence>MASFSFSAALSRLSLFHLSRKPCISPSSLPFSYISKPHKPKDPTHFRLFSMASSDLKESAANNPGLHTTPDEATKDYIMQQTMYRIKDPKVSLDFYSRVLGMSLLKRVDVPELKFTLYFMGYEDVSKAPSDPYGRTVWTFGRAATIELTHNWGTESDPEFKGYHTGNSEPRGFGHIGITVDDVNKACERFERLGVEFVKKLDAGKMKGIAFIKDPDGYWIEIFDLKTIGDETRMACEGFISLSWFQSMVYIGRSQDGN</sequence>
<dbReference type="SUPFAM" id="SSF54593">
    <property type="entry name" value="Glyoxalase/Bleomycin resistance protein/Dihydroxybiphenyl dioxygenase"/>
    <property type="match status" value="1"/>
</dbReference>
<feature type="binding site" evidence="12">
    <location>
        <position position="81"/>
    </location>
    <ligand>
        <name>Zn(2+)</name>
        <dbReference type="ChEBI" id="CHEBI:29105"/>
        <note>ligand shared between dimeric partners</note>
    </ligand>
</feature>
<comment type="function">
    <text evidence="1 13">Catalyzes the conversion of hemimercaptal, formed from methylglyoxal and glutathione, to S-lactoylglutathione.</text>
</comment>
<keyword evidence="8 13" id="KW-0456">Lyase</keyword>
<dbReference type="Proteomes" id="UP000032142">
    <property type="component" value="Unassembled WGS sequence"/>
</dbReference>
<dbReference type="EC" id="4.4.1.5" evidence="4 13"/>
<comment type="cofactor">
    <cofactor evidence="12">
        <name>Zn(2+)</name>
        <dbReference type="ChEBI" id="CHEBI:29105"/>
    </cofactor>
    <text evidence="12">Binds 1 zinc ion per subunit. In the homodimer, two zinc ions are bound between subunits.</text>
</comment>
<dbReference type="PANTHER" id="PTHR10374">
    <property type="entry name" value="LACTOYLGLUTATHIONE LYASE GLYOXALASE I"/>
    <property type="match status" value="1"/>
</dbReference>
<dbReference type="PROSITE" id="PS51819">
    <property type="entry name" value="VOC"/>
    <property type="match status" value="1"/>
</dbReference>
<dbReference type="CDD" id="cd07233">
    <property type="entry name" value="GlxI_Zn"/>
    <property type="match status" value="1"/>
</dbReference>
<evidence type="ECO:0000256" key="12">
    <source>
        <dbReference type="PIRSR" id="PIRSR604361-3"/>
    </source>
</evidence>
<dbReference type="AlphaFoldDB" id="A0A0B0MBF7"/>
<accession>A0A0B0MBF7</accession>
<evidence type="ECO:0000256" key="9">
    <source>
        <dbReference type="ARBA" id="ARBA00048273"/>
    </source>
</evidence>
<evidence type="ECO:0000259" key="14">
    <source>
        <dbReference type="PROSITE" id="PS51819"/>
    </source>
</evidence>
<evidence type="ECO:0000256" key="5">
    <source>
        <dbReference type="ARBA" id="ARBA00018701"/>
    </source>
</evidence>
<name>A0A0B0MBF7_GOSAR</name>
<feature type="active site" description="Proton donor/acceptor" evidence="10">
    <location>
        <position position="221"/>
    </location>
</feature>
<proteinExistence type="inferred from homology"/>
<evidence type="ECO:0000256" key="10">
    <source>
        <dbReference type="PIRSR" id="PIRSR604361-1"/>
    </source>
</evidence>
<feature type="binding site" evidence="12">
    <location>
        <position position="147"/>
    </location>
    <ligand>
        <name>Zn(2+)</name>
        <dbReference type="ChEBI" id="CHEBI:29105"/>
        <note>ligand shared between dimeric partners</note>
    </ligand>
</feature>
<comment type="caution">
    <text evidence="15">The sequence shown here is derived from an EMBL/GenBank/DDBJ whole genome shotgun (WGS) entry which is preliminary data.</text>
</comment>
<dbReference type="InterPro" id="IPR004360">
    <property type="entry name" value="Glyas_Fos-R_dOase_dom"/>
</dbReference>
<evidence type="ECO:0000256" key="8">
    <source>
        <dbReference type="ARBA" id="ARBA00023239"/>
    </source>
</evidence>
<evidence type="ECO:0000256" key="6">
    <source>
        <dbReference type="ARBA" id="ARBA00022723"/>
    </source>
</evidence>
<feature type="binding site" evidence="11">
    <location>
        <position position="85"/>
    </location>
    <ligand>
        <name>substrate</name>
        <note>ligand shared between dimeric partners</note>
    </ligand>
</feature>
<dbReference type="UniPathway" id="UPA00619">
    <property type="reaction ID" value="UER00675"/>
</dbReference>
<dbReference type="GO" id="GO:0046872">
    <property type="term" value="F:metal ion binding"/>
    <property type="evidence" value="ECO:0007669"/>
    <property type="project" value="UniProtKB-UniRule"/>
</dbReference>
<dbReference type="GO" id="GO:0004462">
    <property type="term" value="F:lactoylglutathione lyase activity"/>
    <property type="evidence" value="ECO:0007669"/>
    <property type="project" value="UniProtKB-UniRule"/>
</dbReference>
<keyword evidence="7 12" id="KW-0862">Zinc</keyword>
<feature type="binding site" evidence="12">
    <location>
        <position position="221"/>
    </location>
    <ligand>
        <name>Zn(2+)</name>
        <dbReference type="ChEBI" id="CHEBI:29105"/>
        <note>ligand shared between dimeric partners</note>
    </ligand>
</feature>
<feature type="binding site" evidence="11">
    <location>
        <position position="171"/>
    </location>
    <ligand>
        <name>substrate</name>
        <note>ligand shared between dimeric partners</note>
    </ligand>
</feature>
<dbReference type="PROSITE" id="PS00935">
    <property type="entry name" value="GLYOXALASE_I_2"/>
    <property type="match status" value="1"/>
</dbReference>
<dbReference type="Gene3D" id="3.10.180.10">
    <property type="entry name" value="2,3-Dihydroxybiphenyl 1,2-Dioxygenase, domain 1"/>
    <property type="match status" value="1"/>
</dbReference>
<dbReference type="InterPro" id="IPR018146">
    <property type="entry name" value="Glyoxalase_1_CS"/>
</dbReference>
<keyword evidence="16" id="KW-1185">Reference proteome</keyword>
<dbReference type="EMBL" id="JRRC01028020">
    <property type="protein sequence ID" value="KHF98104.1"/>
    <property type="molecule type" value="Genomic_DNA"/>
</dbReference>
<evidence type="ECO:0000256" key="4">
    <source>
        <dbReference type="ARBA" id="ARBA00012081"/>
    </source>
</evidence>